<evidence type="ECO:0000313" key="2">
    <source>
        <dbReference type="EMBL" id="XAI70631.1"/>
    </source>
</evidence>
<sequence length="207" mass="22338">MSPFPRTVLGAALDWHAICAVRSAPKRLSYLDGVTAVALAVRIHSDPVKVRCAAWRSFTRITEDDRHVLLLIIESRDPLRLVEMMLEEIDMSAPLQGIEVNPHRQILAKVTALLGMSSSDPLENAVERVQELLDCQARSSALEARIGELTAQIATGQPKASESAVQLGRRLHGEGKSITDLWACATATGADFKQVMVGFGEATAGAA</sequence>
<dbReference type="Pfam" id="PF24886">
    <property type="entry name" value="DUF7740"/>
    <property type="match status" value="1"/>
</dbReference>
<feature type="domain" description="DUF7740" evidence="1">
    <location>
        <begin position="30"/>
        <end position="90"/>
    </location>
</feature>
<reference evidence="2" key="1">
    <citation type="journal article" date="2024" name="J. Gen. Virol.">
        <title>Novel phages of Pseudomonas syringae unveil numerous potential auxiliary metabolic genes.</title>
        <authorList>
            <person name="Feltin C."/>
            <person name="Garneau J.R."/>
            <person name="Morris C.E."/>
            <person name="Berard A."/>
            <person name="Torres-Barcelo C."/>
        </authorList>
    </citation>
    <scope>NUCLEOTIDE SEQUENCE</scope>
</reference>
<dbReference type="EMBL" id="PP179325">
    <property type="protein sequence ID" value="XAI70631.1"/>
    <property type="molecule type" value="Genomic_DNA"/>
</dbReference>
<protein>
    <recommendedName>
        <fullName evidence="1">DUF7740 domain-containing protein</fullName>
    </recommendedName>
</protein>
<gene>
    <name evidence="2" type="ORF">Touem01_00102</name>
</gene>
<organism evidence="2">
    <name type="scientific">Pseudomonas phage Touem01</name>
    <dbReference type="NCBI Taxonomy" id="3138548"/>
    <lineage>
        <taxon>Viruses</taxon>
    </lineage>
</organism>
<name>A0AAU6W1S7_9VIRU</name>
<accession>A0AAU6W1S7</accession>
<evidence type="ECO:0000259" key="1">
    <source>
        <dbReference type="Pfam" id="PF24886"/>
    </source>
</evidence>
<proteinExistence type="predicted"/>
<dbReference type="InterPro" id="IPR056642">
    <property type="entry name" value="DUF7740"/>
</dbReference>